<evidence type="ECO:0000313" key="1">
    <source>
        <dbReference type="EMBL" id="ODN43357.1"/>
    </source>
</evidence>
<dbReference type="RefSeq" id="WP_069313154.1">
    <property type="nucleotide sequence ID" value="NZ_MDTU01000001.1"/>
</dbReference>
<proteinExistence type="predicted"/>
<sequence>MFTSAFEKAVTDSKDAQNWLANATKEVFSFQQAMVADWTEWTRANSVRSYSAKTVEELVDVNLSSISDFTQRSSKVFLDSMNIVNALASQNPFYQMGEGKISKKKAS</sequence>
<keyword evidence="2" id="KW-1185">Reference proteome</keyword>
<name>A0ABX3A549_9GAMM</name>
<accession>A0ABX3A549</accession>
<comment type="caution">
    <text evidence="1">The sequence shown here is derived from an EMBL/GenBank/DDBJ whole genome shotgun (WGS) entry which is preliminary data.</text>
</comment>
<protein>
    <recommendedName>
        <fullName evidence="3">Phasin domain-containing protein</fullName>
    </recommendedName>
</protein>
<reference evidence="1 2" key="1">
    <citation type="submission" date="2016-08" db="EMBL/GenBank/DDBJ databases">
        <title>Draft genome sequence of Candidatus Piscirickettsia litoralis, from seawater.</title>
        <authorList>
            <person name="Wan X."/>
            <person name="Lee A.J."/>
            <person name="Hou S."/>
            <person name="Donachie S.P."/>
        </authorList>
    </citation>
    <scope>NUCLEOTIDE SEQUENCE [LARGE SCALE GENOMIC DNA]</scope>
    <source>
        <strain evidence="1 2">Y2</strain>
    </source>
</reference>
<evidence type="ECO:0008006" key="3">
    <source>
        <dbReference type="Google" id="ProtNLM"/>
    </source>
</evidence>
<dbReference type="EMBL" id="MDTU01000001">
    <property type="protein sequence ID" value="ODN43357.1"/>
    <property type="molecule type" value="Genomic_DNA"/>
</dbReference>
<organism evidence="1 2">
    <name type="scientific">Piscirickettsia litoralis</name>
    <dbReference type="NCBI Taxonomy" id="1891921"/>
    <lineage>
        <taxon>Bacteria</taxon>
        <taxon>Pseudomonadati</taxon>
        <taxon>Pseudomonadota</taxon>
        <taxon>Gammaproteobacteria</taxon>
        <taxon>Thiotrichales</taxon>
        <taxon>Piscirickettsiaceae</taxon>
        <taxon>Piscirickettsia</taxon>
    </lineage>
</organism>
<dbReference type="Proteomes" id="UP000094329">
    <property type="component" value="Unassembled WGS sequence"/>
</dbReference>
<gene>
    <name evidence="1" type="ORF">BGC07_11015</name>
</gene>
<evidence type="ECO:0000313" key="2">
    <source>
        <dbReference type="Proteomes" id="UP000094329"/>
    </source>
</evidence>